<protein>
    <submittedName>
        <fullName evidence="1">Anthocyanidin 5,3-O-glucosyltransferase-like</fullName>
    </submittedName>
</protein>
<reference evidence="2" key="2">
    <citation type="submission" date="2019-10" db="EMBL/GenBank/DDBJ databases">
        <title>A de novo genome assembly of a pear dwarfing rootstock.</title>
        <authorList>
            <person name="Wang F."/>
            <person name="Wang J."/>
            <person name="Li S."/>
            <person name="Zhang Y."/>
            <person name="Fang M."/>
            <person name="Ma L."/>
            <person name="Zhao Y."/>
            <person name="Jiang S."/>
        </authorList>
    </citation>
    <scope>NUCLEOTIDE SEQUENCE [LARGE SCALE GENOMIC DNA]</scope>
</reference>
<gene>
    <name evidence="1" type="ORF">D8674_035761</name>
</gene>
<reference evidence="1 2" key="1">
    <citation type="submission" date="2019-09" db="EMBL/GenBank/DDBJ databases">
        <authorList>
            <person name="Ou C."/>
        </authorList>
    </citation>
    <scope>NUCLEOTIDE SEQUENCE [LARGE SCALE GENOMIC DNA]</scope>
    <source>
        <strain evidence="1">S2</strain>
        <tissue evidence="1">Leaf</tissue>
    </source>
</reference>
<evidence type="ECO:0000313" key="2">
    <source>
        <dbReference type="Proteomes" id="UP000327157"/>
    </source>
</evidence>
<organism evidence="1 2">
    <name type="scientific">Pyrus ussuriensis x Pyrus communis</name>
    <dbReference type="NCBI Taxonomy" id="2448454"/>
    <lineage>
        <taxon>Eukaryota</taxon>
        <taxon>Viridiplantae</taxon>
        <taxon>Streptophyta</taxon>
        <taxon>Embryophyta</taxon>
        <taxon>Tracheophyta</taxon>
        <taxon>Spermatophyta</taxon>
        <taxon>Magnoliopsida</taxon>
        <taxon>eudicotyledons</taxon>
        <taxon>Gunneridae</taxon>
        <taxon>Pentapetalae</taxon>
        <taxon>rosids</taxon>
        <taxon>fabids</taxon>
        <taxon>Rosales</taxon>
        <taxon>Rosaceae</taxon>
        <taxon>Amygdaloideae</taxon>
        <taxon>Maleae</taxon>
        <taxon>Pyrus</taxon>
    </lineage>
</organism>
<evidence type="ECO:0000313" key="1">
    <source>
        <dbReference type="EMBL" id="KAB2613445.1"/>
    </source>
</evidence>
<comment type="caution">
    <text evidence="1">The sequence shown here is derived from an EMBL/GenBank/DDBJ whole genome shotgun (WGS) entry which is preliminary data.</text>
</comment>
<reference evidence="1 2" key="3">
    <citation type="submission" date="2019-11" db="EMBL/GenBank/DDBJ databases">
        <title>A de novo genome assembly of a pear dwarfing rootstock.</title>
        <authorList>
            <person name="Wang F."/>
            <person name="Wang J."/>
            <person name="Li S."/>
            <person name="Zhang Y."/>
            <person name="Fang M."/>
            <person name="Ma L."/>
            <person name="Zhao Y."/>
            <person name="Jiang S."/>
        </authorList>
    </citation>
    <scope>NUCLEOTIDE SEQUENCE [LARGE SCALE GENOMIC DNA]</scope>
    <source>
        <strain evidence="1">S2</strain>
        <tissue evidence="1">Leaf</tissue>
    </source>
</reference>
<proteinExistence type="predicted"/>
<name>A0A5N5GDA5_9ROSA</name>
<keyword evidence="1" id="KW-0808">Transferase</keyword>
<dbReference type="OrthoDB" id="5835829at2759"/>
<keyword evidence="2" id="KW-1185">Reference proteome</keyword>
<dbReference type="GO" id="GO:0016740">
    <property type="term" value="F:transferase activity"/>
    <property type="evidence" value="ECO:0007669"/>
    <property type="project" value="UniProtKB-KW"/>
</dbReference>
<dbReference type="EMBL" id="SMOL01000458">
    <property type="protein sequence ID" value="KAB2613445.1"/>
    <property type="molecule type" value="Genomic_DNA"/>
</dbReference>
<dbReference type="Gene3D" id="3.40.50.2000">
    <property type="entry name" value="Glycogen Phosphorylase B"/>
    <property type="match status" value="1"/>
</dbReference>
<dbReference type="Proteomes" id="UP000327157">
    <property type="component" value="Chromosome 9"/>
</dbReference>
<sequence>MIEPVLDRDDLAYWDFLSFFSYLSKSKGIIVNTFEELEPPAILQAIAEGLCKFHALGDGYEFHGVGRSATFVEAEVSSAVGFGGEAVGEESVILSLSRPSKQAAPTKSP</sequence>
<accession>A0A5N5GDA5</accession>
<dbReference type="AlphaFoldDB" id="A0A5N5GDA5"/>